<gene>
    <name evidence="2" type="ORF">GCM10011511_36290</name>
</gene>
<dbReference type="AlphaFoldDB" id="A0A8J2UF85"/>
<evidence type="ECO:0000256" key="1">
    <source>
        <dbReference type="SAM" id="SignalP"/>
    </source>
</evidence>
<reference evidence="2" key="2">
    <citation type="submission" date="2020-09" db="EMBL/GenBank/DDBJ databases">
        <authorList>
            <person name="Sun Q."/>
            <person name="Zhou Y."/>
        </authorList>
    </citation>
    <scope>NUCLEOTIDE SEQUENCE</scope>
    <source>
        <strain evidence="2">CGMCC 1.15448</strain>
    </source>
</reference>
<evidence type="ECO:0008006" key="4">
    <source>
        <dbReference type="Google" id="ProtNLM"/>
    </source>
</evidence>
<dbReference type="Proteomes" id="UP000607559">
    <property type="component" value="Unassembled WGS sequence"/>
</dbReference>
<proteinExistence type="predicted"/>
<feature type="signal peptide" evidence="1">
    <location>
        <begin position="1"/>
        <end position="18"/>
    </location>
</feature>
<evidence type="ECO:0000313" key="3">
    <source>
        <dbReference type="Proteomes" id="UP000607559"/>
    </source>
</evidence>
<keyword evidence="3" id="KW-1185">Reference proteome</keyword>
<dbReference type="PROSITE" id="PS51257">
    <property type="entry name" value="PROKAR_LIPOPROTEIN"/>
    <property type="match status" value="1"/>
</dbReference>
<keyword evidence="1" id="KW-0732">Signal</keyword>
<organism evidence="2 3">
    <name type="scientific">Puia dinghuensis</name>
    <dbReference type="NCBI Taxonomy" id="1792502"/>
    <lineage>
        <taxon>Bacteria</taxon>
        <taxon>Pseudomonadati</taxon>
        <taxon>Bacteroidota</taxon>
        <taxon>Chitinophagia</taxon>
        <taxon>Chitinophagales</taxon>
        <taxon>Chitinophagaceae</taxon>
        <taxon>Puia</taxon>
    </lineage>
</organism>
<dbReference type="InterPro" id="IPR046219">
    <property type="entry name" value="DUF6252"/>
</dbReference>
<dbReference type="EMBL" id="BMJC01000004">
    <property type="protein sequence ID" value="GGB09521.1"/>
    <property type="molecule type" value="Genomic_DNA"/>
</dbReference>
<reference evidence="2" key="1">
    <citation type="journal article" date="2014" name="Int. J. Syst. Evol. Microbiol.">
        <title>Complete genome sequence of Corynebacterium casei LMG S-19264T (=DSM 44701T), isolated from a smear-ripened cheese.</title>
        <authorList>
            <consortium name="US DOE Joint Genome Institute (JGI-PGF)"/>
            <person name="Walter F."/>
            <person name="Albersmeier A."/>
            <person name="Kalinowski J."/>
            <person name="Ruckert C."/>
        </authorList>
    </citation>
    <scope>NUCLEOTIDE SEQUENCE</scope>
    <source>
        <strain evidence="2">CGMCC 1.15448</strain>
    </source>
</reference>
<protein>
    <recommendedName>
        <fullName evidence="4">DUF5689 domain-containing protein</fullName>
    </recommendedName>
</protein>
<accession>A0A8J2UF85</accession>
<sequence length="299" mass="30779">MYMKKVLLYSLAIVLGLAACRKETSIENGGTAAGNFTAKIDGVQWTAATTKEGASILGGIIQITGISADNKEITMTITDSVAGGYPLNQTTPSFAAYANVDSSELYAYSTNQGSDSTQAGGSVTITRIDTVAKTISGTFAFNVFRDIDGRKKSITNGVFTKIPYVTSLPATASTDTLKANIDGNAWTGVNIQASATAGQLTIIGASANGIQTIGLLLPANATPGSYALDGSNPSYLAAYTFVANSATNAFVSTKGTLTITSNNTATRRIRGTFTFTGSDPTGASNTTHSISSGVFAVSY</sequence>
<evidence type="ECO:0000313" key="2">
    <source>
        <dbReference type="EMBL" id="GGB09521.1"/>
    </source>
</evidence>
<name>A0A8J2UF85_9BACT</name>
<dbReference type="Pfam" id="PF19765">
    <property type="entry name" value="DUF6252"/>
    <property type="match status" value="2"/>
</dbReference>
<comment type="caution">
    <text evidence="2">The sequence shown here is derived from an EMBL/GenBank/DDBJ whole genome shotgun (WGS) entry which is preliminary data.</text>
</comment>
<feature type="chain" id="PRO_5035170837" description="DUF5689 domain-containing protein" evidence="1">
    <location>
        <begin position="19"/>
        <end position="299"/>
    </location>
</feature>